<evidence type="ECO:0000313" key="2">
    <source>
        <dbReference type="Proteomes" id="UP001341840"/>
    </source>
</evidence>
<organism evidence="1 2">
    <name type="scientific">Stylosanthes scabra</name>
    <dbReference type="NCBI Taxonomy" id="79078"/>
    <lineage>
        <taxon>Eukaryota</taxon>
        <taxon>Viridiplantae</taxon>
        <taxon>Streptophyta</taxon>
        <taxon>Embryophyta</taxon>
        <taxon>Tracheophyta</taxon>
        <taxon>Spermatophyta</taxon>
        <taxon>Magnoliopsida</taxon>
        <taxon>eudicotyledons</taxon>
        <taxon>Gunneridae</taxon>
        <taxon>Pentapetalae</taxon>
        <taxon>rosids</taxon>
        <taxon>fabids</taxon>
        <taxon>Fabales</taxon>
        <taxon>Fabaceae</taxon>
        <taxon>Papilionoideae</taxon>
        <taxon>50 kb inversion clade</taxon>
        <taxon>dalbergioids sensu lato</taxon>
        <taxon>Dalbergieae</taxon>
        <taxon>Pterocarpus clade</taxon>
        <taxon>Stylosanthes</taxon>
    </lineage>
</organism>
<keyword evidence="2" id="KW-1185">Reference proteome</keyword>
<evidence type="ECO:0000313" key="1">
    <source>
        <dbReference type="EMBL" id="MED6199024.1"/>
    </source>
</evidence>
<name>A0ABU6XLU3_9FABA</name>
<dbReference type="Proteomes" id="UP001341840">
    <property type="component" value="Unassembled WGS sequence"/>
</dbReference>
<gene>
    <name evidence="1" type="ORF">PIB30_072100</name>
</gene>
<dbReference type="EMBL" id="JASCZI010212295">
    <property type="protein sequence ID" value="MED6199024.1"/>
    <property type="molecule type" value="Genomic_DNA"/>
</dbReference>
<sequence length="118" mass="13227">MSAIRSLSRRGNWSPNRRRPFLCCHGIRPALRVSISKRSHDHDADVSAIEIGRFKKRARSVRLLLIENNLSNQLVFRFGGLEGSSFRKGDKSSCVFSSSWPGAASRCERVAAGNNIHF</sequence>
<protein>
    <submittedName>
        <fullName evidence="1">Uncharacterized protein</fullName>
    </submittedName>
</protein>
<accession>A0ABU6XLU3</accession>
<reference evidence="1 2" key="1">
    <citation type="journal article" date="2023" name="Plants (Basel)">
        <title>Bridging the Gap: Combining Genomics and Transcriptomics Approaches to Understand Stylosanthes scabra, an Orphan Legume from the Brazilian Caatinga.</title>
        <authorList>
            <person name="Ferreira-Neto J.R.C."/>
            <person name="da Silva M.D."/>
            <person name="Binneck E."/>
            <person name="de Melo N.F."/>
            <person name="da Silva R.H."/>
            <person name="de Melo A.L.T.M."/>
            <person name="Pandolfi V."/>
            <person name="Bustamante F.O."/>
            <person name="Brasileiro-Vidal A.C."/>
            <person name="Benko-Iseppon A.M."/>
        </authorList>
    </citation>
    <scope>NUCLEOTIDE SEQUENCE [LARGE SCALE GENOMIC DNA]</scope>
    <source>
        <tissue evidence="1">Leaves</tissue>
    </source>
</reference>
<comment type="caution">
    <text evidence="1">The sequence shown here is derived from an EMBL/GenBank/DDBJ whole genome shotgun (WGS) entry which is preliminary data.</text>
</comment>
<proteinExistence type="predicted"/>